<protein>
    <submittedName>
        <fullName evidence="1">Putative secreted protein</fullName>
    </submittedName>
</protein>
<organism evidence="1">
    <name type="scientific">Ixodes ricinus</name>
    <name type="common">Common tick</name>
    <name type="synonym">Acarus ricinus</name>
    <dbReference type="NCBI Taxonomy" id="34613"/>
    <lineage>
        <taxon>Eukaryota</taxon>
        <taxon>Metazoa</taxon>
        <taxon>Ecdysozoa</taxon>
        <taxon>Arthropoda</taxon>
        <taxon>Chelicerata</taxon>
        <taxon>Arachnida</taxon>
        <taxon>Acari</taxon>
        <taxon>Parasitiformes</taxon>
        <taxon>Ixodida</taxon>
        <taxon>Ixodoidea</taxon>
        <taxon>Ixodidae</taxon>
        <taxon>Ixodinae</taxon>
        <taxon>Ixodes</taxon>
    </lineage>
</organism>
<proteinExistence type="predicted"/>
<evidence type="ECO:0000313" key="1">
    <source>
        <dbReference type="EMBL" id="MXU91249.1"/>
    </source>
</evidence>
<name>A0A6B0UN48_IXORI</name>
<accession>A0A6B0UN48</accession>
<dbReference type="AlphaFoldDB" id="A0A6B0UN48"/>
<sequence length="121" mass="13610">MAYVVLGALLDGALHFAFGKLYPYSNGYNLWRNLPMEAVSNRVCRLLVALIRRWRHKIHSSLIRLSANASAGDFGRVLCIIFLQEHNYAFRRQNSRPKCSFSECVSFLSGGGDFSASFCSV</sequence>
<reference evidence="1" key="1">
    <citation type="submission" date="2019-12" db="EMBL/GenBank/DDBJ databases">
        <title>An insight into the sialome of adult female Ixodes ricinus ticks feeding for 6 days.</title>
        <authorList>
            <person name="Perner J."/>
            <person name="Ribeiro J.M.C."/>
        </authorList>
    </citation>
    <scope>NUCLEOTIDE SEQUENCE</scope>
    <source>
        <strain evidence="1">Semi-engorged</strain>
        <tissue evidence="1">Salivary glands</tissue>
    </source>
</reference>
<dbReference type="EMBL" id="GIFC01009166">
    <property type="protein sequence ID" value="MXU91249.1"/>
    <property type="molecule type" value="Transcribed_RNA"/>
</dbReference>